<reference evidence="3" key="1">
    <citation type="submission" date="2016-06" db="EMBL/GenBank/DDBJ databases">
        <title>Parallel loss of symbiosis genes in relatives of nitrogen-fixing non-legume Parasponia.</title>
        <authorList>
            <person name="Van Velzen R."/>
            <person name="Holmer R."/>
            <person name="Bu F."/>
            <person name="Rutten L."/>
            <person name="Van Zeijl A."/>
            <person name="Liu W."/>
            <person name="Santuari L."/>
            <person name="Cao Q."/>
            <person name="Sharma T."/>
            <person name="Shen D."/>
            <person name="Roswanjaya Y."/>
            <person name="Wardhani T."/>
            <person name="Kalhor M.S."/>
            <person name="Jansen J."/>
            <person name="Van den Hoogen J."/>
            <person name="Gungor B."/>
            <person name="Hartog M."/>
            <person name="Hontelez J."/>
            <person name="Verver J."/>
            <person name="Yang W.-C."/>
            <person name="Schijlen E."/>
            <person name="Repin R."/>
            <person name="Schilthuizen M."/>
            <person name="Schranz E."/>
            <person name="Heidstra R."/>
            <person name="Miyata K."/>
            <person name="Fedorova E."/>
            <person name="Kohlen W."/>
            <person name="Bisseling T."/>
            <person name="Smit S."/>
            <person name="Geurts R."/>
        </authorList>
    </citation>
    <scope>NUCLEOTIDE SEQUENCE [LARGE SCALE GENOMIC DNA]</scope>
    <source>
        <strain evidence="3">cv. WU1-14</strain>
    </source>
</reference>
<comment type="caution">
    <text evidence="2">The sequence shown here is derived from an EMBL/GenBank/DDBJ whole genome shotgun (WGS) entry which is preliminary data.</text>
</comment>
<dbReference type="EMBL" id="JXTB01000503">
    <property type="protein sequence ID" value="PON38210.1"/>
    <property type="molecule type" value="Genomic_DNA"/>
</dbReference>
<keyword evidence="1" id="KW-0472">Membrane</keyword>
<evidence type="ECO:0000313" key="3">
    <source>
        <dbReference type="Proteomes" id="UP000237105"/>
    </source>
</evidence>
<feature type="transmembrane region" description="Helical" evidence="1">
    <location>
        <begin position="75"/>
        <end position="98"/>
    </location>
</feature>
<sequence>MSLWHLHRCEFYLISLSLSLSLSLTRAHGFSISMLPNFIVITNFYLYFDLVLLLVSCAIMFAGLMFLWHLHQFEFCLITYSLSRGFSISMLPNFIVIANFY</sequence>
<keyword evidence="3" id="KW-1185">Reference proteome</keyword>
<name>A0A2P5ANW1_PARAD</name>
<evidence type="ECO:0000256" key="1">
    <source>
        <dbReference type="SAM" id="Phobius"/>
    </source>
</evidence>
<dbReference type="Proteomes" id="UP000237105">
    <property type="component" value="Unassembled WGS sequence"/>
</dbReference>
<protein>
    <recommendedName>
        <fullName evidence="4">Transmembrane protein</fullName>
    </recommendedName>
</protein>
<accession>A0A2P5ANW1</accession>
<gene>
    <name evidence="2" type="ORF">PanWU01x14_314290</name>
</gene>
<feature type="transmembrane region" description="Helical" evidence="1">
    <location>
        <begin position="45"/>
        <end position="68"/>
    </location>
</feature>
<keyword evidence="1" id="KW-0812">Transmembrane</keyword>
<evidence type="ECO:0000313" key="2">
    <source>
        <dbReference type="EMBL" id="PON38210.1"/>
    </source>
</evidence>
<proteinExistence type="predicted"/>
<evidence type="ECO:0008006" key="4">
    <source>
        <dbReference type="Google" id="ProtNLM"/>
    </source>
</evidence>
<organism evidence="2 3">
    <name type="scientific">Parasponia andersonii</name>
    <name type="common">Sponia andersonii</name>
    <dbReference type="NCBI Taxonomy" id="3476"/>
    <lineage>
        <taxon>Eukaryota</taxon>
        <taxon>Viridiplantae</taxon>
        <taxon>Streptophyta</taxon>
        <taxon>Embryophyta</taxon>
        <taxon>Tracheophyta</taxon>
        <taxon>Spermatophyta</taxon>
        <taxon>Magnoliopsida</taxon>
        <taxon>eudicotyledons</taxon>
        <taxon>Gunneridae</taxon>
        <taxon>Pentapetalae</taxon>
        <taxon>rosids</taxon>
        <taxon>fabids</taxon>
        <taxon>Rosales</taxon>
        <taxon>Cannabaceae</taxon>
        <taxon>Parasponia</taxon>
    </lineage>
</organism>
<dbReference type="AlphaFoldDB" id="A0A2P5ANW1"/>
<keyword evidence="1" id="KW-1133">Transmembrane helix</keyword>